<dbReference type="PANTHER" id="PTHR42756:SF1">
    <property type="entry name" value="TRANSCRIPTIONAL REPRESSOR OF EMRAB OPERON"/>
    <property type="match status" value="1"/>
</dbReference>
<keyword evidence="7" id="KW-1185">Reference proteome</keyword>
<dbReference type="PROSITE" id="PS50995">
    <property type="entry name" value="HTH_MARR_2"/>
    <property type="match status" value="1"/>
</dbReference>
<dbReference type="AlphaFoldDB" id="A0A1W2E4T3"/>
<dbReference type="PRINTS" id="PR00598">
    <property type="entry name" value="HTHMARR"/>
</dbReference>
<evidence type="ECO:0000256" key="1">
    <source>
        <dbReference type="ARBA" id="ARBA00023015"/>
    </source>
</evidence>
<dbReference type="InterPro" id="IPR000835">
    <property type="entry name" value="HTH_MarR-typ"/>
</dbReference>
<dbReference type="PANTHER" id="PTHR42756">
    <property type="entry name" value="TRANSCRIPTIONAL REGULATOR, MARR"/>
    <property type="match status" value="1"/>
</dbReference>
<sequence length="173" mass="19155">MKQDPQTSLGFLLVDAARLLRRRFEQENRDMPMTSAQLQIIARLSKNEGIGQAALASLLELEPMTVSRHVDRMVAAGLVERVQDPNDRRARQLFTTEKSRALLAPMRERANTLFDEAQVGLSSKEREALFAALQVVVRNLCAADASANPADDRPGRRTGSAPMADDVKQDILS</sequence>
<dbReference type="InterPro" id="IPR023187">
    <property type="entry name" value="Tscrpt_reg_MarR-type_CS"/>
</dbReference>
<dbReference type="SUPFAM" id="SSF46785">
    <property type="entry name" value="Winged helix' DNA-binding domain"/>
    <property type="match status" value="1"/>
</dbReference>
<keyword evidence="2 6" id="KW-0238">DNA-binding</keyword>
<dbReference type="GO" id="GO:0003677">
    <property type="term" value="F:DNA binding"/>
    <property type="evidence" value="ECO:0007669"/>
    <property type="project" value="UniProtKB-KW"/>
</dbReference>
<dbReference type="GO" id="GO:0003700">
    <property type="term" value="F:DNA-binding transcription factor activity"/>
    <property type="evidence" value="ECO:0007669"/>
    <property type="project" value="InterPro"/>
</dbReference>
<feature type="region of interest" description="Disordered" evidence="4">
    <location>
        <begin position="145"/>
        <end position="173"/>
    </location>
</feature>
<dbReference type="EMBL" id="FWXR01000021">
    <property type="protein sequence ID" value="SMD04750.1"/>
    <property type="molecule type" value="Genomic_DNA"/>
</dbReference>
<evidence type="ECO:0000256" key="2">
    <source>
        <dbReference type="ARBA" id="ARBA00023125"/>
    </source>
</evidence>
<protein>
    <submittedName>
        <fullName evidence="6">DNA-binding transcriptional regulator, MarR family</fullName>
    </submittedName>
</protein>
<feature type="domain" description="HTH marR-type" evidence="5">
    <location>
        <begin position="6"/>
        <end position="138"/>
    </location>
</feature>
<organism evidence="6 7">
    <name type="scientific">Fulvimarina manganoxydans</name>
    <dbReference type="NCBI Taxonomy" id="937218"/>
    <lineage>
        <taxon>Bacteria</taxon>
        <taxon>Pseudomonadati</taxon>
        <taxon>Pseudomonadota</taxon>
        <taxon>Alphaproteobacteria</taxon>
        <taxon>Hyphomicrobiales</taxon>
        <taxon>Aurantimonadaceae</taxon>
        <taxon>Fulvimarina</taxon>
    </lineage>
</organism>
<dbReference type="Proteomes" id="UP000192656">
    <property type="component" value="Unassembled WGS sequence"/>
</dbReference>
<evidence type="ECO:0000256" key="3">
    <source>
        <dbReference type="ARBA" id="ARBA00023163"/>
    </source>
</evidence>
<evidence type="ECO:0000313" key="7">
    <source>
        <dbReference type="Proteomes" id="UP000192656"/>
    </source>
</evidence>
<proteinExistence type="predicted"/>
<dbReference type="InterPro" id="IPR036388">
    <property type="entry name" value="WH-like_DNA-bd_sf"/>
</dbReference>
<evidence type="ECO:0000256" key="4">
    <source>
        <dbReference type="SAM" id="MobiDB-lite"/>
    </source>
</evidence>
<name>A0A1W2E4T3_9HYPH</name>
<dbReference type="PROSITE" id="PS01117">
    <property type="entry name" value="HTH_MARR_1"/>
    <property type="match status" value="1"/>
</dbReference>
<evidence type="ECO:0000313" key="6">
    <source>
        <dbReference type="EMBL" id="SMD04750.1"/>
    </source>
</evidence>
<evidence type="ECO:0000259" key="5">
    <source>
        <dbReference type="PROSITE" id="PS50995"/>
    </source>
</evidence>
<dbReference type="InterPro" id="IPR036390">
    <property type="entry name" value="WH_DNA-bd_sf"/>
</dbReference>
<accession>A0A1W2E4T3</accession>
<dbReference type="SMART" id="SM00347">
    <property type="entry name" value="HTH_MARR"/>
    <property type="match status" value="1"/>
</dbReference>
<dbReference type="Gene3D" id="1.10.10.10">
    <property type="entry name" value="Winged helix-like DNA-binding domain superfamily/Winged helix DNA-binding domain"/>
    <property type="match status" value="1"/>
</dbReference>
<keyword evidence="1" id="KW-0805">Transcription regulation</keyword>
<reference evidence="6 7" key="1">
    <citation type="submission" date="2017-04" db="EMBL/GenBank/DDBJ databases">
        <authorList>
            <person name="Afonso C.L."/>
            <person name="Miller P.J."/>
            <person name="Scott M.A."/>
            <person name="Spackman E."/>
            <person name="Goraichik I."/>
            <person name="Dimitrov K.M."/>
            <person name="Suarez D.L."/>
            <person name="Swayne D.E."/>
        </authorList>
    </citation>
    <scope>NUCLEOTIDE SEQUENCE [LARGE SCALE GENOMIC DNA]</scope>
    <source>
        <strain evidence="6 7">CGMCC 1.10972</strain>
    </source>
</reference>
<dbReference type="STRING" id="937218.SAMN06297251_12121"/>
<dbReference type="Pfam" id="PF01047">
    <property type="entry name" value="MarR"/>
    <property type="match status" value="1"/>
</dbReference>
<gene>
    <name evidence="6" type="ORF">SAMN06297251_12121</name>
</gene>
<keyword evidence="3" id="KW-0804">Transcription</keyword>
<dbReference type="OrthoDB" id="582199at2"/>